<dbReference type="EMBL" id="JMPJ01000018">
    <property type="protein sequence ID" value="KFC85374.1"/>
    <property type="molecule type" value="Genomic_DNA"/>
</dbReference>
<name>A0A085GNS9_EWIA3</name>
<proteinExistence type="inferred from homology"/>
<comment type="subcellular location">
    <subcellularLocation>
        <location evidence="1">Cell envelope</location>
    </subcellularLocation>
</comment>
<dbReference type="PROSITE" id="PS50983">
    <property type="entry name" value="FE_B12_PBP"/>
    <property type="match status" value="1"/>
</dbReference>
<gene>
    <name evidence="7" type="ORF">GEAM_0339</name>
</gene>
<evidence type="ECO:0000313" key="7">
    <source>
        <dbReference type="EMBL" id="KFC85374.1"/>
    </source>
</evidence>
<dbReference type="STRING" id="910964.GEAM_0339"/>
<evidence type="ECO:0000256" key="1">
    <source>
        <dbReference type="ARBA" id="ARBA00004196"/>
    </source>
</evidence>
<keyword evidence="5" id="KW-0732">Signal</keyword>
<feature type="domain" description="Fe/B12 periplasmic-binding" evidence="6">
    <location>
        <begin position="44"/>
        <end position="304"/>
    </location>
</feature>
<accession>A0A085GNS9</accession>
<dbReference type="PANTHER" id="PTHR30532">
    <property type="entry name" value="IRON III DICITRATE-BINDING PERIPLASMIC PROTEIN"/>
    <property type="match status" value="1"/>
</dbReference>
<keyword evidence="3" id="KW-0813">Transport</keyword>
<comment type="caution">
    <text evidence="7">The sequence shown here is derived from an EMBL/GenBank/DDBJ whole genome shotgun (WGS) entry which is preliminary data.</text>
</comment>
<dbReference type="PRINTS" id="PR01715">
    <property type="entry name" value="FERRIBNDNGPP"/>
</dbReference>
<evidence type="ECO:0000259" key="6">
    <source>
        <dbReference type="PROSITE" id="PS50983"/>
    </source>
</evidence>
<evidence type="ECO:0000256" key="4">
    <source>
        <dbReference type="ARBA" id="ARBA00022496"/>
    </source>
</evidence>
<organism evidence="7 8">
    <name type="scientific">Ewingella americana (strain ATCC 33852 / DSM 4580 / CCUG 14506 / JCM 5911 / LMG 7869 / NCTC 12157 / CDC 1468-78)</name>
    <dbReference type="NCBI Taxonomy" id="910964"/>
    <lineage>
        <taxon>Bacteria</taxon>
        <taxon>Pseudomonadati</taxon>
        <taxon>Pseudomonadota</taxon>
        <taxon>Gammaproteobacteria</taxon>
        <taxon>Enterobacterales</taxon>
        <taxon>Yersiniaceae</taxon>
        <taxon>Ewingella</taxon>
    </lineage>
</organism>
<dbReference type="PANTHER" id="PTHR30532:SF1">
    <property type="entry name" value="IRON(3+)-HYDROXAMATE-BINDING PROTEIN FHUD"/>
    <property type="match status" value="1"/>
</dbReference>
<keyword evidence="8" id="KW-1185">Reference proteome</keyword>
<dbReference type="SUPFAM" id="SSF53807">
    <property type="entry name" value="Helical backbone' metal receptor"/>
    <property type="match status" value="1"/>
</dbReference>
<keyword evidence="4" id="KW-0406">Ion transport</keyword>
<dbReference type="GO" id="GO:0030288">
    <property type="term" value="C:outer membrane-bounded periplasmic space"/>
    <property type="evidence" value="ECO:0007669"/>
    <property type="project" value="TreeGrafter"/>
</dbReference>
<dbReference type="AlphaFoldDB" id="A0A085GNS9"/>
<reference evidence="7 8" key="1">
    <citation type="submission" date="2014-05" db="EMBL/GenBank/DDBJ databases">
        <title>ATOL: Assembling a taxonomically balanced genome-scale reconstruction of the evolutionary history of the Enterobacteriaceae.</title>
        <authorList>
            <person name="Plunkett G.III."/>
            <person name="Neeno-Eckwall E.C."/>
            <person name="Glasner J.D."/>
            <person name="Perna N.T."/>
        </authorList>
    </citation>
    <scope>NUCLEOTIDE SEQUENCE [LARGE SCALE GENOMIC DNA]</scope>
    <source>
        <strain evidence="7 8">ATCC 33852</strain>
    </source>
</reference>
<evidence type="ECO:0000256" key="3">
    <source>
        <dbReference type="ARBA" id="ARBA00022448"/>
    </source>
</evidence>
<dbReference type="GO" id="GO:1901678">
    <property type="term" value="P:iron coordination entity transport"/>
    <property type="evidence" value="ECO:0007669"/>
    <property type="project" value="UniProtKB-ARBA"/>
</dbReference>
<evidence type="ECO:0000256" key="2">
    <source>
        <dbReference type="ARBA" id="ARBA00008814"/>
    </source>
</evidence>
<evidence type="ECO:0000256" key="5">
    <source>
        <dbReference type="ARBA" id="ARBA00022729"/>
    </source>
</evidence>
<dbReference type="Gene3D" id="3.40.50.1980">
    <property type="entry name" value="Nitrogenase molybdenum iron protein domain"/>
    <property type="match status" value="2"/>
</dbReference>
<dbReference type="InterPro" id="IPR002491">
    <property type="entry name" value="ABC_transptr_periplasmic_BD"/>
</dbReference>
<keyword evidence="4" id="KW-0410">Iron transport</keyword>
<dbReference type="InterPro" id="IPR051313">
    <property type="entry name" value="Bact_iron-sidero_bind"/>
</dbReference>
<dbReference type="Pfam" id="PF01497">
    <property type="entry name" value="Peripla_BP_2"/>
    <property type="match status" value="1"/>
</dbReference>
<evidence type="ECO:0000313" key="8">
    <source>
        <dbReference type="Proteomes" id="UP000028640"/>
    </source>
</evidence>
<dbReference type="NCBIfam" id="NF007864">
    <property type="entry name" value="PRK10576.1"/>
    <property type="match status" value="1"/>
</dbReference>
<protein>
    <submittedName>
        <fullName evidence="7">Periplasmic substrate-binding component of an ABC superfamily ferric hydroxamate transporter</fullName>
    </submittedName>
</protein>
<dbReference type="CDD" id="cd01146">
    <property type="entry name" value="FhuD"/>
    <property type="match status" value="1"/>
</dbReference>
<dbReference type="eggNOG" id="COG0614">
    <property type="taxonomic scope" value="Bacteria"/>
</dbReference>
<sequence length="304" mass="33727">MYIDMSEIFPAPDLNRRRLLQALALSPLLAAIPSFAATRPDLSKIIALEWLPAELLMALGVTPMGVADIRNYNLWVDEPKLPAQVIDVGQRMEPNMELMQQLKPSLLLVSQGYGPNAKQLAPIAPVLGLTANDGSPNPLQQAIRSLNKLANYLDLQDRAAQHLKIYHDLLDTTRTQVQPFAQKPILLFSFLDTRHVLVFGKGSLFQEIMLDLGLTNAWQGESSFWGSVSVGIERLAAVKNAHAICFGHGDADVYEQVSRTPLWQSMPFVREKQLSMVPAVWFYGATFSAMRFCRILTATLGKAS</sequence>
<keyword evidence="4" id="KW-0408">Iron</keyword>
<dbReference type="Proteomes" id="UP000028640">
    <property type="component" value="Unassembled WGS sequence"/>
</dbReference>
<comment type="similarity">
    <text evidence="2">Belongs to the bacterial solute-binding protein 8 family.</text>
</comment>